<keyword evidence="6" id="KW-1185">Reference proteome</keyword>
<keyword evidence="3" id="KW-0378">Hydrolase</keyword>
<keyword evidence="3" id="KW-0119">Carbohydrate metabolism</keyword>
<dbReference type="Gene3D" id="3.90.400.10">
    <property type="entry name" value="Oligo-1,6-glucosidase, Domain 2"/>
    <property type="match status" value="1"/>
</dbReference>
<dbReference type="SUPFAM" id="SSF51445">
    <property type="entry name" value="(Trans)glycosidases"/>
    <property type="match status" value="1"/>
</dbReference>
<feature type="domain" description="Glycosyl hydrolase family 13 catalytic" evidence="4">
    <location>
        <begin position="13"/>
        <end position="415"/>
    </location>
</feature>
<evidence type="ECO:0000313" key="5">
    <source>
        <dbReference type="EMBL" id="MBC5997318.1"/>
    </source>
</evidence>
<reference evidence="5 6" key="1">
    <citation type="submission" date="2020-08" db="EMBL/GenBank/DDBJ databases">
        <authorList>
            <person name="Liu C."/>
            <person name="Sun Q."/>
        </authorList>
    </citation>
    <scope>NUCLEOTIDE SEQUENCE [LARGE SCALE GENOMIC DNA]</scope>
    <source>
        <strain evidence="5 6">NSJ-18</strain>
    </source>
</reference>
<dbReference type="InterPro" id="IPR013780">
    <property type="entry name" value="Glyco_hydro_b"/>
</dbReference>
<dbReference type="InterPro" id="IPR006047">
    <property type="entry name" value="GH13_cat_dom"/>
</dbReference>
<dbReference type="Pfam" id="PF00128">
    <property type="entry name" value="Alpha-amylase"/>
    <property type="match status" value="1"/>
</dbReference>
<dbReference type="Gene3D" id="2.60.40.1180">
    <property type="entry name" value="Golgi alpha-mannosidase II"/>
    <property type="match status" value="1"/>
</dbReference>
<dbReference type="PANTHER" id="PTHR10357">
    <property type="entry name" value="ALPHA-AMYLASE FAMILY MEMBER"/>
    <property type="match status" value="1"/>
</dbReference>
<dbReference type="PANTHER" id="PTHR10357:SF178">
    <property type="entry name" value="OLIGO-1,6-GLUCOSIDASE 3-RELATED"/>
    <property type="match status" value="1"/>
</dbReference>
<dbReference type="InterPro" id="IPR017853">
    <property type="entry name" value="GH"/>
</dbReference>
<keyword evidence="3" id="KW-0326">Glycosidase</keyword>
<evidence type="ECO:0000259" key="4">
    <source>
        <dbReference type="SMART" id="SM00642"/>
    </source>
</evidence>
<protein>
    <recommendedName>
        <fullName evidence="3">Alpha-amylase</fullName>
        <ecNumber evidence="3">3.2.1.1</ecNumber>
    </recommendedName>
</protein>
<dbReference type="EC" id="3.2.1.1" evidence="3"/>
<dbReference type="InterPro" id="IPR006046">
    <property type="entry name" value="Alpha_amylase"/>
</dbReference>
<dbReference type="NCBIfam" id="NF008183">
    <property type="entry name" value="PRK10933.1"/>
    <property type="match status" value="1"/>
</dbReference>
<dbReference type="SUPFAM" id="SSF51011">
    <property type="entry name" value="Glycosyl hydrolase domain"/>
    <property type="match status" value="1"/>
</dbReference>
<dbReference type="SMART" id="SM00642">
    <property type="entry name" value="Aamy"/>
    <property type="match status" value="1"/>
</dbReference>
<comment type="catalytic activity">
    <reaction evidence="3">
        <text>Endohydrolysis of (1-&gt;4)-alpha-D-glucosidic linkages in polysaccharides containing three or more (1-&gt;4)-alpha-linked D-glucose units.</text>
        <dbReference type="EC" id="3.2.1.1"/>
    </reaction>
</comment>
<dbReference type="Proteomes" id="UP000609849">
    <property type="component" value="Unassembled WGS sequence"/>
</dbReference>
<accession>A0ABR7JQX4</accession>
<sequence length="553" mass="65309">MRKAWWKEAVAYQIYPRSFMDFNGDGIGDIRGIIEKLDYLVYLGVDVIWVSPFYKSPNDDNGYDISDYKAIMDEFGTMEDFDELLKEAHKRNIKLIADLVINHTSDEHPWFIESKSSIDNDKRDWYIWRKGKNNKEPNNWESIFKGSAWQYEAETGEYYLHLFSKKQPDLNWENKEVREALYEMINWWLDKGIDGFRIDAISHIKKDQGLLDMPNPDNLEYVPSFDKHSNRPGIQNFLKELKINTFDKYDIMTVGEAAGVDADEAKVWVGEDDGKFNMIFQFENMDLWNDNPGKNVDWVEYKRVISKWQNKLHNKGWNALYIENHDTPRAVSTLGNDKEYIYESATSLALMYFMMEGTPFIYQGQELGMTNTKFNNIEEYNDVRAKSVYEDKIKSGRTIEEALRELNASSRDNTRTPMQWDSSKNGGFTVGNPWIKVNENYEDINVEKQLKDSNSVLNFYKNIIKVRKENECLIYGLYNLILKEDKNIFAYERILDDKKFLIITNLSNYDNTYSYNKLNLRFSNLVISNYEVKEHKDINSMILKPWEARMYKI</sequence>
<dbReference type="PRINTS" id="PR00110">
    <property type="entry name" value="ALPHAAMYLASE"/>
</dbReference>
<dbReference type="EMBL" id="JACRWE010000004">
    <property type="protein sequence ID" value="MBC5997318.1"/>
    <property type="molecule type" value="Genomic_DNA"/>
</dbReference>
<dbReference type="CDD" id="cd11333">
    <property type="entry name" value="AmyAc_SI_OligoGlu_DGase"/>
    <property type="match status" value="1"/>
</dbReference>
<gene>
    <name evidence="5" type="ORF">H8923_11130</name>
</gene>
<evidence type="ECO:0000256" key="1">
    <source>
        <dbReference type="ARBA" id="ARBA00008061"/>
    </source>
</evidence>
<name>A0ABR7JQX4_9FIRM</name>
<dbReference type="RefSeq" id="WP_153925200.1">
    <property type="nucleotide sequence ID" value="NZ_JACRWE010000004.1"/>
</dbReference>
<comment type="caution">
    <text evidence="5">The sequence shown here is derived from an EMBL/GenBank/DDBJ whole genome shotgun (WGS) entry which is preliminary data.</text>
</comment>
<comment type="similarity">
    <text evidence="1 2">Belongs to the glycosyl hydrolase 13 family.</text>
</comment>
<organism evidence="5 6">
    <name type="scientific">Romboutsia faecis</name>
    <dbReference type="NCBI Taxonomy" id="2764597"/>
    <lineage>
        <taxon>Bacteria</taxon>
        <taxon>Bacillati</taxon>
        <taxon>Bacillota</taxon>
        <taxon>Clostridia</taxon>
        <taxon>Peptostreptococcales</taxon>
        <taxon>Peptostreptococcaceae</taxon>
        <taxon>Romboutsia</taxon>
    </lineage>
</organism>
<proteinExistence type="inferred from homology"/>
<evidence type="ECO:0000256" key="3">
    <source>
        <dbReference type="RuleBase" id="RU361134"/>
    </source>
</evidence>
<evidence type="ECO:0000313" key="6">
    <source>
        <dbReference type="Proteomes" id="UP000609849"/>
    </source>
</evidence>
<evidence type="ECO:0000256" key="2">
    <source>
        <dbReference type="RuleBase" id="RU003615"/>
    </source>
</evidence>
<dbReference type="InterPro" id="IPR045857">
    <property type="entry name" value="O16G_dom_2"/>
</dbReference>
<dbReference type="Gene3D" id="3.20.20.80">
    <property type="entry name" value="Glycosidases"/>
    <property type="match status" value="1"/>
</dbReference>